<evidence type="ECO:0000313" key="1">
    <source>
        <dbReference type="EMBL" id="MED6155557.1"/>
    </source>
</evidence>
<organism evidence="1 2">
    <name type="scientific">Stylosanthes scabra</name>
    <dbReference type="NCBI Taxonomy" id="79078"/>
    <lineage>
        <taxon>Eukaryota</taxon>
        <taxon>Viridiplantae</taxon>
        <taxon>Streptophyta</taxon>
        <taxon>Embryophyta</taxon>
        <taxon>Tracheophyta</taxon>
        <taxon>Spermatophyta</taxon>
        <taxon>Magnoliopsida</taxon>
        <taxon>eudicotyledons</taxon>
        <taxon>Gunneridae</taxon>
        <taxon>Pentapetalae</taxon>
        <taxon>rosids</taxon>
        <taxon>fabids</taxon>
        <taxon>Fabales</taxon>
        <taxon>Fabaceae</taxon>
        <taxon>Papilionoideae</taxon>
        <taxon>50 kb inversion clade</taxon>
        <taxon>dalbergioids sensu lato</taxon>
        <taxon>Dalbergieae</taxon>
        <taxon>Pterocarpus clade</taxon>
        <taxon>Stylosanthes</taxon>
    </lineage>
</organism>
<name>A0ABU6U321_9FABA</name>
<comment type="caution">
    <text evidence="1">The sequence shown here is derived from an EMBL/GenBank/DDBJ whole genome shotgun (WGS) entry which is preliminary data.</text>
</comment>
<dbReference type="InterPro" id="IPR044227">
    <property type="entry name" value="TONSOKU"/>
</dbReference>
<dbReference type="Proteomes" id="UP001341840">
    <property type="component" value="Unassembled WGS sequence"/>
</dbReference>
<proteinExistence type="predicted"/>
<dbReference type="PANTHER" id="PTHR47684:SF1">
    <property type="entry name" value="PROTEIN TONSOKU"/>
    <property type="match status" value="1"/>
</dbReference>
<evidence type="ECO:0000313" key="2">
    <source>
        <dbReference type="Proteomes" id="UP001341840"/>
    </source>
</evidence>
<dbReference type="EMBL" id="JASCZI010120842">
    <property type="protein sequence ID" value="MED6155557.1"/>
    <property type="molecule type" value="Genomic_DNA"/>
</dbReference>
<dbReference type="PANTHER" id="PTHR47684">
    <property type="entry name" value="PROTEIN TONSOKU"/>
    <property type="match status" value="1"/>
</dbReference>
<reference evidence="1 2" key="1">
    <citation type="journal article" date="2023" name="Plants (Basel)">
        <title>Bridging the Gap: Combining Genomics and Transcriptomics Approaches to Understand Stylosanthes scabra, an Orphan Legume from the Brazilian Caatinga.</title>
        <authorList>
            <person name="Ferreira-Neto J.R.C."/>
            <person name="da Silva M.D."/>
            <person name="Binneck E."/>
            <person name="de Melo N.F."/>
            <person name="da Silva R.H."/>
            <person name="de Melo A.L.T.M."/>
            <person name="Pandolfi V."/>
            <person name="Bustamante F.O."/>
            <person name="Brasileiro-Vidal A.C."/>
            <person name="Benko-Iseppon A.M."/>
        </authorList>
    </citation>
    <scope>NUCLEOTIDE SEQUENCE [LARGE SCALE GENOMIC DNA]</scope>
    <source>
        <tissue evidence="1">Leaves</tissue>
    </source>
</reference>
<sequence>MPGNGTTEASIDGWIHKRLIKMYVDFCKQLSEKPNMKVLKKLYNLEVLDDEIIVSECDLQDLSITPLINALQSQKAFSMLDLSQFVRYCRNQNLFRQLKRLIT</sequence>
<gene>
    <name evidence="1" type="ORF">PIB30_006429</name>
</gene>
<accession>A0ABU6U321</accession>
<protein>
    <submittedName>
        <fullName evidence="1">Uncharacterized protein</fullName>
    </submittedName>
</protein>
<keyword evidence="2" id="KW-1185">Reference proteome</keyword>